<name>A0AAQ4D1V6_AMBAM</name>
<proteinExistence type="predicted"/>
<sequence length="116" mass="13119">MVHGTNSTSSRTATPASDAFEASTEISRPQNLDSSTSERNENTPPPQQPSPQQQQPLRKRKRATCATEFQEALLTEQRLLKESLEASHATEVVLRELQYKLQEKMVNVMTKFFETP</sequence>
<protein>
    <submittedName>
        <fullName evidence="2">Uncharacterized protein</fullName>
    </submittedName>
</protein>
<organism evidence="2 3">
    <name type="scientific">Amblyomma americanum</name>
    <name type="common">Lone star tick</name>
    <dbReference type="NCBI Taxonomy" id="6943"/>
    <lineage>
        <taxon>Eukaryota</taxon>
        <taxon>Metazoa</taxon>
        <taxon>Ecdysozoa</taxon>
        <taxon>Arthropoda</taxon>
        <taxon>Chelicerata</taxon>
        <taxon>Arachnida</taxon>
        <taxon>Acari</taxon>
        <taxon>Parasitiformes</taxon>
        <taxon>Ixodida</taxon>
        <taxon>Ixodoidea</taxon>
        <taxon>Ixodidae</taxon>
        <taxon>Amblyomminae</taxon>
        <taxon>Amblyomma</taxon>
    </lineage>
</organism>
<accession>A0AAQ4D1V6</accession>
<comment type="caution">
    <text evidence="2">The sequence shown here is derived from an EMBL/GenBank/DDBJ whole genome shotgun (WGS) entry which is preliminary data.</text>
</comment>
<reference evidence="2 3" key="1">
    <citation type="journal article" date="2023" name="Arcadia Sci">
        <title>De novo assembly of a long-read Amblyomma americanum tick genome.</title>
        <authorList>
            <person name="Chou S."/>
            <person name="Poskanzer K.E."/>
            <person name="Rollins M."/>
            <person name="Thuy-Boun P.S."/>
        </authorList>
    </citation>
    <scope>NUCLEOTIDE SEQUENCE [LARGE SCALE GENOMIC DNA]</scope>
    <source>
        <strain evidence="2">F_SG_1</strain>
        <tissue evidence="2">Salivary glands</tissue>
    </source>
</reference>
<feature type="compositionally biased region" description="Polar residues" evidence="1">
    <location>
        <begin position="24"/>
        <end position="35"/>
    </location>
</feature>
<evidence type="ECO:0000313" key="2">
    <source>
        <dbReference type="EMBL" id="KAK8756446.1"/>
    </source>
</evidence>
<evidence type="ECO:0000256" key="1">
    <source>
        <dbReference type="SAM" id="MobiDB-lite"/>
    </source>
</evidence>
<feature type="compositionally biased region" description="Polar residues" evidence="1">
    <location>
        <begin position="1"/>
        <end position="15"/>
    </location>
</feature>
<gene>
    <name evidence="2" type="ORF">V5799_000853</name>
</gene>
<feature type="region of interest" description="Disordered" evidence="1">
    <location>
        <begin position="1"/>
        <end position="64"/>
    </location>
</feature>
<dbReference type="Proteomes" id="UP001321473">
    <property type="component" value="Unassembled WGS sequence"/>
</dbReference>
<evidence type="ECO:0000313" key="3">
    <source>
        <dbReference type="Proteomes" id="UP001321473"/>
    </source>
</evidence>
<keyword evidence="3" id="KW-1185">Reference proteome</keyword>
<dbReference type="EMBL" id="JARKHS020036239">
    <property type="protein sequence ID" value="KAK8756446.1"/>
    <property type="molecule type" value="Genomic_DNA"/>
</dbReference>
<dbReference type="AlphaFoldDB" id="A0AAQ4D1V6"/>